<keyword evidence="1" id="KW-0472">Membrane</keyword>
<name>A0ABY1NMX8_9BACT</name>
<feature type="transmembrane region" description="Helical" evidence="1">
    <location>
        <begin position="6"/>
        <end position="22"/>
    </location>
</feature>
<dbReference type="Proteomes" id="UP001157915">
    <property type="component" value="Unassembled WGS sequence"/>
</dbReference>
<keyword evidence="1" id="KW-0812">Transmembrane</keyword>
<feature type="transmembrane region" description="Helical" evidence="1">
    <location>
        <begin position="96"/>
        <end position="115"/>
    </location>
</feature>
<evidence type="ECO:0000256" key="1">
    <source>
        <dbReference type="SAM" id="Phobius"/>
    </source>
</evidence>
<protein>
    <submittedName>
        <fullName evidence="2">Uncharacterized membrane protein</fullName>
    </submittedName>
</protein>
<feature type="transmembrane region" description="Helical" evidence="1">
    <location>
        <begin position="63"/>
        <end position="84"/>
    </location>
</feature>
<accession>A0ABY1NMX8</accession>
<dbReference type="Pfam" id="PF10067">
    <property type="entry name" value="DUF2306"/>
    <property type="match status" value="1"/>
</dbReference>
<organism evidence="2 3">
    <name type="scientific">Algoriphagus winogradskyi</name>
    <dbReference type="NCBI Taxonomy" id="237017"/>
    <lineage>
        <taxon>Bacteria</taxon>
        <taxon>Pseudomonadati</taxon>
        <taxon>Bacteroidota</taxon>
        <taxon>Cytophagia</taxon>
        <taxon>Cytophagales</taxon>
        <taxon>Cyclobacteriaceae</taxon>
        <taxon>Algoriphagus</taxon>
    </lineage>
</organism>
<reference evidence="2 3" key="1">
    <citation type="submission" date="2017-05" db="EMBL/GenBank/DDBJ databases">
        <authorList>
            <person name="Varghese N."/>
            <person name="Submissions S."/>
        </authorList>
    </citation>
    <scope>NUCLEOTIDE SEQUENCE [LARGE SCALE GENOMIC DNA]</scope>
    <source>
        <strain evidence="2 3">DSM 15360</strain>
    </source>
</reference>
<evidence type="ECO:0000313" key="2">
    <source>
        <dbReference type="EMBL" id="SMP13882.1"/>
    </source>
</evidence>
<dbReference type="EMBL" id="FXUA01000002">
    <property type="protein sequence ID" value="SMP13882.1"/>
    <property type="molecule type" value="Genomic_DNA"/>
</dbReference>
<comment type="caution">
    <text evidence="2">The sequence shown here is derived from an EMBL/GenBank/DDBJ whole genome shotgun (WGS) entry which is preliminary data.</text>
</comment>
<evidence type="ECO:0000313" key="3">
    <source>
        <dbReference type="Proteomes" id="UP001157915"/>
    </source>
</evidence>
<gene>
    <name evidence="2" type="ORF">SAMN06265367_102265</name>
</gene>
<keyword evidence="3" id="KW-1185">Reference proteome</keyword>
<proteinExistence type="predicted"/>
<sequence length="125" mass="13999">MLMYSHLATVVPCIFIGAYLLLSKKGGKVHRTLGKIYMILMLLTAFIAIFLEAQVGPKLVNHFGYIHLFCLLVFWTVPTAYLAIRKGKVKTHQRKMILLYIGAIILAGGFTLAPGRYLHEVFFGG</sequence>
<keyword evidence="1" id="KW-1133">Transmembrane helix</keyword>
<dbReference type="InterPro" id="IPR018750">
    <property type="entry name" value="DUF2306_membrane"/>
</dbReference>
<feature type="transmembrane region" description="Helical" evidence="1">
    <location>
        <begin position="34"/>
        <end position="51"/>
    </location>
</feature>